<dbReference type="SUPFAM" id="SSF53697">
    <property type="entry name" value="SIS domain"/>
    <property type="match status" value="1"/>
</dbReference>
<dbReference type="EMBL" id="AP026973">
    <property type="protein sequence ID" value="BDT76547.1"/>
    <property type="molecule type" value="Genomic_DNA"/>
</dbReference>
<accession>A0A9C7CZC1</accession>
<dbReference type="Pfam" id="PF13580">
    <property type="entry name" value="SIS_2"/>
    <property type="match status" value="1"/>
</dbReference>
<proteinExistence type="predicted"/>
<keyword evidence="2" id="KW-0413">Isomerase</keyword>
<dbReference type="InterPro" id="IPR046348">
    <property type="entry name" value="SIS_dom_sf"/>
</dbReference>
<gene>
    <name evidence="2" type="primary">gmhA_2</name>
    <name evidence="2" type="ORF">PKF023_03500</name>
</gene>
<reference evidence="2" key="1">
    <citation type="submission" date="2022-11" db="EMBL/GenBank/DDBJ databases">
        <title>Complete Genome Sequences of three Polynucleobacter sp. Subcluster PnecC Strains KF022, KF023, and KF032 Isolated from a Shallow Eutrophic Lake in Japan.</title>
        <authorList>
            <person name="Ogata Y."/>
            <person name="Watanabe K."/>
            <person name="Takemine S."/>
            <person name="Shindo C."/>
            <person name="Kurokawa R."/>
            <person name="Suda W."/>
        </authorList>
    </citation>
    <scope>NUCLEOTIDE SEQUENCE</scope>
    <source>
        <strain evidence="2">KF023</strain>
    </source>
</reference>
<name>A0A9C7CZC1_9BURK</name>
<dbReference type="GO" id="GO:0097367">
    <property type="term" value="F:carbohydrate derivative binding"/>
    <property type="evidence" value="ECO:0007669"/>
    <property type="project" value="InterPro"/>
</dbReference>
<dbReference type="Gene3D" id="3.40.50.10490">
    <property type="entry name" value="Glucose-6-phosphate isomerase like protein, domain 1"/>
    <property type="match status" value="1"/>
</dbReference>
<dbReference type="InterPro" id="IPR001347">
    <property type="entry name" value="SIS_dom"/>
</dbReference>
<sequence>MHDILDAEKLIKKYIQESIDTKRAILGNQKLMAQISELSNKCTASLLSGSKIIFAGNGGSFADAQHLAAEFISKFMLDRPPLPSLALSANSSVMSAIGNDYGYEEVFARELEAVAMPGDIFIPISTSGNSPNILAAVKKANELDIVVVALAGQSGGALFSMCECLCIPSIDTARIQESHIMVGHIVCGLVEQAIFKSKKL</sequence>
<dbReference type="PANTHER" id="PTHR30390:SF6">
    <property type="entry name" value="DNAA INITIATOR-ASSOCIATING PROTEIN DIAA"/>
    <property type="match status" value="1"/>
</dbReference>
<dbReference type="PROSITE" id="PS51464">
    <property type="entry name" value="SIS"/>
    <property type="match status" value="1"/>
</dbReference>
<dbReference type="RefSeq" id="WP_281742921.1">
    <property type="nucleotide sequence ID" value="NZ_AP026973.1"/>
</dbReference>
<protein>
    <submittedName>
        <fullName evidence="2">Phosphoheptose isomerase</fullName>
    </submittedName>
</protein>
<dbReference type="KEGG" id="pyt:PKF023_03500"/>
<dbReference type="AlphaFoldDB" id="A0A9C7CZC1"/>
<dbReference type="CDD" id="cd05006">
    <property type="entry name" value="SIS_GmhA"/>
    <property type="match status" value="1"/>
</dbReference>
<dbReference type="GO" id="GO:1901135">
    <property type="term" value="P:carbohydrate derivative metabolic process"/>
    <property type="evidence" value="ECO:0007669"/>
    <property type="project" value="InterPro"/>
</dbReference>
<dbReference type="InterPro" id="IPR035461">
    <property type="entry name" value="GmhA/DiaA"/>
</dbReference>
<dbReference type="GO" id="GO:0016853">
    <property type="term" value="F:isomerase activity"/>
    <property type="evidence" value="ECO:0007669"/>
    <property type="project" value="UniProtKB-KW"/>
</dbReference>
<feature type="domain" description="SIS" evidence="1">
    <location>
        <begin position="42"/>
        <end position="200"/>
    </location>
</feature>
<evidence type="ECO:0000259" key="1">
    <source>
        <dbReference type="PROSITE" id="PS51464"/>
    </source>
</evidence>
<organism evidence="2">
    <name type="scientific">Polynucleobacter yangtzensis</name>
    <dbReference type="NCBI Taxonomy" id="1743159"/>
    <lineage>
        <taxon>Bacteria</taxon>
        <taxon>Pseudomonadati</taxon>
        <taxon>Pseudomonadota</taxon>
        <taxon>Betaproteobacteria</taxon>
        <taxon>Burkholderiales</taxon>
        <taxon>Burkholderiaceae</taxon>
        <taxon>Polynucleobacter</taxon>
    </lineage>
</organism>
<dbReference type="PANTHER" id="PTHR30390">
    <property type="entry name" value="SEDOHEPTULOSE 7-PHOSPHATE ISOMERASE / DNAA INITIATOR-ASSOCIATING FACTOR FOR REPLICATION INITIATION"/>
    <property type="match status" value="1"/>
</dbReference>
<evidence type="ECO:0000313" key="2">
    <source>
        <dbReference type="EMBL" id="BDT76547.1"/>
    </source>
</evidence>
<dbReference type="InterPro" id="IPR050099">
    <property type="entry name" value="SIS_GmhA/DiaA_subfam"/>
</dbReference>
<dbReference type="Proteomes" id="UP001211097">
    <property type="component" value="Chromosome"/>
</dbReference>